<dbReference type="HOGENOM" id="CLU_078586_0_1_1"/>
<dbReference type="Proteomes" id="UP000054217">
    <property type="component" value="Unassembled WGS sequence"/>
</dbReference>
<feature type="domain" description="DUF3074" evidence="1">
    <location>
        <begin position="60"/>
        <end position="220"/>
    </location>
</feature>
<accession>A0A0C3PHC0</accession>
<dbReference type="OrthoDB" id="6423603at2759"/>
<organism evidence="2 3">
    <name type="scientific">Pisolithus tinctorius Marx 270</name>
    <dbReference type="NCBI Taxonomy" id="870435"/>
    <lineage>
        <taxon>Eukaryota</taxon>
        <taxon>Fungi</taxon>
        <taxon>Dikarya</taxon>
        <taxon>Basidiomycota</taxon>
        <taxon>Agaricomycotina</taxon>
        <taxon>Agaricomycetes</taxon>
        <taxon>Agaricomycetidae</taxon>
        <taxon>Boletales</taxon>
        <taxon>Sclerodermatineae</taxon>
        <taxon>Pisolithaceae</taxon>
        <taxon>Pisolithus</taxon>
    </lineage>
</organism>
<evidence type="ECO:0000259" key="1">
    <source>
        <dbReference type="Pfam" id="PF11274"/>
    </source>
</evidence>
<protein>
    <recommendedName>
        <fullName evidence="1">DUF3074 domain-containing protein</fullName>
    </recommendedName>
</protein>
<gene>
    <name evidence="2" type="ORF">M404DRAFT_18882</name>
</gene>
<reference evidence="2 3" key="1">
    <citation type="submission" date="2014-04" db="EMBL/GenBank/DDBJ databases">
        <authorList>
            <consortium name="DOE Joint Genome Institute"/>
            <person name="Kuo A."/>
            <person name="Kohler A."/>
            <person name="Costa M.D."/>
            <person name="Nagy L.G."/>
            <person name="Floudas D."/>
            <person name="Copeland A."/>
            <person name="Barry K.W."/>
            <person name="Cichocki N."/>
            <person name="Veneault-Fourrey C."/>
            <person name="LaButti K."/>
            <person name="Lindquist E.A."/>
            <person name="Lipzen A."/>
            <person name="Lundell T."/>
            <person name="Morin E."/>
            <person name="Murat C."/>
            <person name="Sun H."/>
            <person name="Tunlid A."/>
            <person name="Henrissat B."/>
            <person name="Grigoriev I.V."/>
            <person name="Hibbett D.S."/>
            <person name="Martin F."/>
            <person name="Nordberg H.P."/>
            <person name="Cantor M.N."/>
            <person name="Hua S.X."/>
        </authorList>
    </citation>
    <scope>NUCLEOTIDE SEQUENCE [LARGE SCALE GENOMIC DNA]</scope>
    <source>
        <strain evidence="2 3">Marx 270</strain>
    </source>
</reference>
<dbReference type="STRING" id="870435.A0A0C3PHC0"/>
<evidence type="ECO:0000313" key="3">
    <source>
        <dbReference type="Proteomes" id="UP000054217"/>
    </source>
</evidence>
<dbReference type="InterPro" id="IPR023393">
    <property type="entry name" value="START-like_dom_sf"/>
</dbReference>
<dbReference type="Pfam" id="PF11274">
    <property type="entry name" value="DUF3074"/>
    <property type="match status" value="1"/>
</dbReference>
<dbReference type="Gene3D" id="3.30.530.20">
    <property type="match status" value="1"/>
</dbReference>
<dbReference type="PANTHER" id="PTHR40370">
    <property type="entry name" value="EXPRESSED PROTEIN"/>
    <property type="match status" value="1"/>
</dbReference>
<dbReference type="InterPro" id="IPR024500">
    <property type="entry name" value="DUF3074"/>
</dbReference>
<name>A0A0C3PHC0_PISTI</name>
<dbReference type="SUPFAM" id="SSF55961">
    <property type="entry name" value="Bet v1-like"/>
    <property type="match status" value="1"/>
</dbReference>
<reference evidence="3" key="2">
    <citation type="submission" date="2015-01" db="EMBL/GenBank/DDBJ databases">
        <title>Evolutionary Origins and Diversification of the Mycorrhizal Mutualists.</title>
        <authorList>
            <consortium name="DOE Joint Genome Institute"/>
            <consortium name="Mycorrhizal Genomics Consortium"/>
            <person name="Kohler A."/>
            <person name="Kuo A."/>
            <person name="Nagy L.G."/>
            <person name="Floudas D."/>
            <person name="Copeland A."/>
            <person name="Barry K.W."/>
            <person name="Cichocki N."/>
            <person name="Veneault-Fourrey C."/>
            <person name="LaButti K."/>
            <person name="Lindquist E.A."/>
            <person name="Lipzen A."/>
            <person name="Lundell T."/>
            <person name="Morin E."/>
            <person name="Murat C."/>
            <person name="Riley R."/>
            <person name="Ohm R."/>
            <person name="Sun H."/>
            <person name="Tunlid A."/>
            <person name="Henrissat B."/>
            <person name="Grigoriev I.V."/>
            <person name="Hibbett D.S."/>
            <person name="Martin F."/>
        </authorList>
    </citation>
    <scope>NUCLEOTIDE SEQUENCE [LARGE SCALE GENOMIC DNA]</scope>
    <source>
        <strain evidence="3">Marx 270</strain>
    </source>
</reference>
<proteinExistence type="predicted"/>
<dbReference type="InParanoid" id="A0A0C3PHC0"/>
<dbReference type="PANTHER" id="PTHR40370:SF1">
    <property type="entry name" value="DUF3074 DOMAIN-CONTAINING PROTEIN"/>
    <property type="match status" value="1"/>
</dbReference>
<dbReference type="EMBL" id="KN831946">
    <property type="protein sequence ID" value="KIO13415.1"/>
    <property type="molecule type" value="Genomic_DNA"/>
</dbReference>
<sequence length="232" mass="25869">MSTFQLTNNALDIPPESTIITLGNELLASTESWKKGKTFANGKVLTLRRLPAQGSESSCHCRVSRHDKDDATFDEFWSKLGVNKAENEKQFVGAIKQVAEVKRISATQSIWTLYYTYPPPVSPRVFTVLQTTYLSSASPRSGLIVSIPIDVSEDEELAKIERKGVRGRYVAVERLLELDDDKVEWRMATSATPGGMIPSFIAESSMPGQIAADVTHFLKWFRTIRNRTAVEA</sequence>
<evidence type="ECO:0000313" key="2">
    <source>
        <dbReference type="EMBL" id="KIO13415.1"/>
    </source>
</evidence>
<keyword evidence="3" id="KW-1185">Reference proteome</keyword>
<dbReference type="AlphaFoldDB" id="A0A0C3PHC0"/>